<name>A0A6H1UB36_9GAMM</name>
<dbReference type="GO" id="GO:0003677">
    <property type="term" value="F:DNA binding"/>
    <property type="evidence" value="ECO:0007669"/>
    <property type="project" value="InterPro"/>
</dbReference>
<evidence type="ECO:0000313" key="2">
    <source>
        <dbReference type="Proteomes" id="UP000501602"/>
    </source>
</evidence>
<reference evidence="1 2" key="1">
    <citation type="submission" date="2020-04" db="EMBL/GenBank/DDBJ databases">
        <title>Ferrimonas sp. S7 isolated from sea water.</title>
        <authorList>
            <person name="Bae S.S."/>
            <person name="Baek K."/>
        </authorList>
    </citation>
    <scope>NUCLEOTIDE SEQUENCE [LARGE SCALE GENOMIC DNA]</scope>
    <source>
        <strain evidence="1 2">S7</strain>
    </source>
</reference>
<organism evidence="1 2">
    <name type="scientific">Ferrimonas lipolytica</name>
    <dbReference type="NCBI Taxonomy" id="2724191"/>
    <lineage>
        <taxon>Bacteria</taxon>
        <taxon>Pseudomonadati</taxon>
        <taxon>Pseudomonadota</taxon>
        <taxon>Gammaproteobacteria</taxon>
        <taxon>Alteromonadales</taxon>
        <taxon>Ferrimonadaceae</taxon>
        <taxon>Ferrimonas</taxon>
    </lineage>
</organism>
<dbReference type="InterPro" id="IPR016032">
    <property type="entry name" value="Sig_transdc_resp-reg_C-effctor"/>
</dbReference>
<dbReference type="Proteomes" id="UP000501602">
    <property type="component" value="Chromosome"/>
</dbReference>
<protein>
    <submittedName>
        <fullName evidence="1">Helix-turn-helix transcriptional regulator</fullName>
    </submittedName>
</protein>
<dbReference type="AlphaFoldDB" id="A0A6H1UB36"/>
<dbReference type="SUPFAM" id="SSF46894">
    <property type="entry name" value="C-terminal effector domain of the bipartite response regulators"/>
    <property type="match status" value="1"/>
</dbReference>
<dbReference type="RefSeq" id="WP_168659514.1">
    <property type="nucleotide sequence ID" value="NZ_CP051180.1"/>
</dbReference>
<dbReference type="Gene3D" id="1.10.10.10">
    <property type="entry name" value="Winged helix-like DNA-binding domain superfamily/Winged helix DNA-binding domain"/>
    <property type="match status" value="1"/>
</dbReference>
<gene>
    <name evidence="1" type="ORF">HER31_04710</name>
</gene>
<dbReference type="EMBL" id="CP051180">
    <property type="protein sequence ID" value="QIZ76254.1"/>
    <property type="molecule type" value="Genomic_DNA"/>
</dbReference>
<evidence type="ECO:0000313" key="1">
    <source>
        <dbReference type="EMBL" id="QIZ76254.1"/>
    </source>
</evidence>
<dbReference type="InterPro" id="IPR036388">
    <property type="entry name" value="WH-like_DNA-bd_sf"/>
</dbReference>
<accession>A0A6H1UB36</accession>
<sequence length="182" mass="20186">MKPFDWVLLKLDETCLEHVLITSERDQINQNSLFNSFLSSSEKLKVLAAKLLLNKPLNAADTRLLGVDKILEFELQQESVVVGRLVLFTYGSSPAQASAGWAKTALEQARQMTNLPSEHKDKTKSIVLLTAMGFNSQEISNAINMTTRGVDYHIETAKRLLGASTKANLVFKASQQGWFTAT</sequence>
<dbReference type="KEGG" id="fes:HER31_04710"/>
<dbReference type="GO" id="GO:0006355">
    <property type="term" value="P:regulation of DNA-templated transcription"/>
    <property type="evidence" value="ECO:0007669"/>
    <property type="project" value="InterPro"/>
</dbReference>
<proteinExistence type="predicted"/>
<keyword evidence="2" id="KW-1185">Reference proteome</keyword>